<gene>
    <name evidence="3" type="ORF">HK103_001227</name>
</gene>
<sequence>MKFLLLATLLTATYTGESDPEIYNIFKDVMNLEGAGDHFEPMRLSNNYEDEPQESQAELPGSFLKGQYFAGKGSSSPSKLMASTSCDSCKQGDINCFSSCASTVVRGKIMDVSSTGATVSILCSYTGPISSNLQPKVASSPQSNQAKFVKVNDDSEFAQYYASYQPDLLKRDLTNSATSISVSFDKCSLTAGSSKYFFLLQSESTFTVAGGCNGIFEDNISNSNSITQGHPETTMDTLGICSPYMTFQEGLELMFQSSGISLSPVWFLIMALCLAQ</sequence>
<reference evidence="3" key="1">
    <citation type="submission" date="2020-05" db="EMBL/GenBank/DDBJ databases">
        <title>Phylogenomic resolution of chytrid fungi.</title>
        <authorList>
            <person name="Stajich J.E."/>
            <person name="Amses K."/>
            <person name="Simmons R."/>
            <person name="Seto K."/>
            <person name="Myers J."/>
            <person name="Bonds A."/>
            <person name="Quandt C.A."/>
            <person name="Barry K."/>
            <person name="Liu P."/>
            <person name="Grigoriev I."/>
            <person name="Longcore J.E."/>
            <person name="James T.Y."/>
        </authorList>
    </citation>
    <scope>NUCLEOTIDE SEQUENCE</scope>
    <source>
        <strain evidence="3">PLAUS21</strain>
    </source>
</reference>
<proteinExistence type="predicted"/>
<keyword evidence="2" id="KW-0732">Signal</keyword>
<evidence type="ECO:0000256" key="2">
    <source>
        <dbReference type="SAM" id="SignalP"/>
    </source>
</evidence>
<evidence type="ECO:0000256" key="1">
    <source>
        <dbReference type="SAM" id="Phobius"/>
    </source>
</evidence>
<feature type="signal peptide" evidence="2">
    <location>
        <begin position="1"/>
        <end position="18"/>
    </location>
</feature>
<keyword evidence="1" id="KW-1133">Transmembrane helix</keyword>
<keyword evidence="1" id="KW-0472">Membrane</keyword>
<name>A0AAD5YA04_9FUNG</name>
<evidence type="ECO:0000313" key="3">
    <source>
        <dbReference type="EMBL" id="KAJ3260151.1"/>
    </source>
</evidence>
<keyword evidence="1" id="KW-0812">Transmembrane</keyword>
<organism evidence="3 4">
    <name type="scientific">Boothiomyces macroporosus</name>
    <dbReference type="NCBI Taxonomy" id="261099"/>
    <lineage>
        <taxon>Eukaryota</taxon>
        <taxon>Fungi</taxon>
        <taxon>Fungi incertae sedis</taxon>
        <taxon>Chytridiomycota</taxon>
        <taxon>Chytridiomycota incertae sedis</taxon>
        <taxon>Chytridiomycetes</taxon>
        <taxon>Rhizophydiales</taxon>
        <taxon>Terramycetaceae</taxon>
        <taxon>Boothiomyces</taxon>
    </lineage>
</organism>
<dbReference type="EMBL" id="JADGKB010000013">
    <property type="protein sequence ID" value="KAJ3260151.1"/>
    <property type="molecule type" value="Genomic_DNA"/>
</dbReference>
<dbReference type="Proteomes" id="UP001210925">
    <property type="component" value="Unassembled WGS sequence"/>
</dbReference>
<accession>A0AAD5YA04</accession>
<dbReference type="AlphaFoldDB" id="A0AAD5YA04"/>
<comment type="caution">
    <text evidence="3">The sequence shown here is derived from an EMBL/GenBank/DDBJ whole genome shotgun (WGS) entry which is preliminary data.</text>
</comment>
<feature type="chain" id="PRO_5041953049" evidence="2">
    <location>
        <begin position="19"/>
        <end position="276"/>
    </location>
</feature>
<keyword evidence="4" id="KW-1185">Reference proteome</keyword>
<evidence type="ECO:0000313" key="4">
    <source>
        <dbReference type="Proteomes" id="UP001210925"/>
    </source>
</evidence>
<feature type="transmembrane region" description="Helical" evidence="1">
    <location>
        <begin position="253"/>
        <end position="275"/>
    </location>
</feature>
<protein>
    <submittedName>
        <fullName evidence="3">Uncharacterized protein</fullName>
    </submittedName>
</protein>